<keyword evidence="2" id="KW-1185">Reference proteome</keyword>
<dbReference type="Proteomes" id="UP000768646">
    <property type="component" value="Unassembled WGS sequence"/>
</dbReference>
<gene>
    <name evidence="1" type="ORF">PORY_002524</name>
</gene>
<name>A0ACB7C916_9ASCO</name>
<organism evidence="1 2">
    <name type="scientific">Pneumocystis oryctolagi</name>
    <dbReference type="NCBI Taxonomy" id="42067"/>
    <lineage>
        <taxon>Eukaryota</taxon>
        <taxon>Fungi</taxon>
        <taxon>Dikarya</taxon>
        <taxon>Ascomycota</taxon>
        <taxon>Taphrinomycotina</taxon>
        <taxon>Pneumocystomycetes</taxon>
        <taxon>Pneumocystaceae</taxon>
        <taxon>Pneumocystis</taxon>
    </lineage>
</organism>
<comment type="caution">
    <text evidence="1">The sequence shown here is derived from an EMBL/GenBank/DDBJ whole genome shotgun (WGS) entry which is preliminary data.</text>
</comment>
<dbReference type="EMBL" id="JABTEG010000012">
    <property type="protein sequence ID" value="KAG4304001.1"/>
    <property type="molecule type" value="Genomic_DNA"/>
</dbReference>
<evidence type="ECO:0000313" key="2">
    <source>
        <dbReference type="Proteomes" id="UP000768646"/>
    </source>
</evidence>
<protein>
    <submittedName>
        <fullName evidence="1">Uncharacterized protein</fullName>
    </submittedName>
</protein>
<evidence type="ECO:0000313" key="1">
    <source>
        <dbReference type="EMBL" id="KAG4304001.1"/>
    </source>
</evidence>
<proteinExistence type="predicted"/>
<reference evidence="1 2" key="1">
    <citation type="journal article" date="2021" name="Commun. Biol.">
        <title>Genomic insights into the host specific adaptation of the Pneumocystis genus.</title>
        <authorList>
            <person name="Cisse O.H."/>
            <person name="Ma L."/>
            <person name="Dekker J.P."/>
            <person name="Khil P.P."/>
            <person name="Youn J.-H."/>
            <person name="Brenchley J.M."/>
            <person name="Blair R."/>
            <person name="Pahar B."/>
            <person name="Chabe M."/>
            <person name="Van Rompay K.K.A."/>
            <person name="Keesler R."/>
            <person name="Sukura A."/>
            <person name="Hirsch V."/>
            <person name="Kutty G."/>
            <person name="Liu Y."/>
            <person name="Peng L."/>
            <person name="Chen J."/>
            <person name="Song J."/>
            <person name="Weissenbacher-Lang C."/>
            <person name="Xu J."/>
            <person name="Upham N.S."/>
            <person name="Stajich J.E."/>
            <person name="Cuomo C.A."/>
            <person name="Cushion M.T."/>
            <person name="Kovacs J.A."/>
        </authorList>
    </citation>
    <scope>NUCLEOTIDE SEQUENCE [LARGE SCALE GENOMIC DNA]</scope>
    <source>
        <strain evidence="1 2">RABM</strain>
    </source>
</reference>
<accession>A0ACB7C916</accession>
<sequence>MNSATAILLFITLLSMFISDPFSISLWTKRFDRIVAQKVDIPMYHFKLLGCLLFSYPLSYVLRKIPPRNRCLRHFFNIIVSLFFLVGIFNLWYGVQTVLISTAGVFIIVQYLKGHYMPYVAFAFLIGHLSINHLYRQYGNIDDEFDVTGLQMVLCMKLTAFAWNMYDGKQEDSVLTQRQKEYALKKLPSLLEFLGYVFFFPSFLVGPSFDLVDYHRWLANGITVSTSKKINQDELEKRLICKDRRYSIKILLSGLFYLYVFQQMSLHYSVTYVLHDQFLQLTYIRRLLYLFLLALMHRMKYYGIWKIAEGACVLSGMGDSVRDSDGNIVSYFFENISPYGFETAQSTKELLDAWNKSANRWLKYYVYLRVTSHGKKPNIMSSMITFITSALWHGFYPGYYLSFITGAFAQILGKYLRRHVRPFFLTRDMQPTRYKIVYDVLSWFSTQITWAYIVQPFVVLNFRDSLLFWKRYNVYFLRRFYNANDFVILDKNILKFQKALNEQQYYEAHQLLRTVVNRCVKASQYDKAIDLLYSSSKTLLEMKQFASGGDLALYMVKVYDLMKLKPDRVSKVRVIDLLRLFDSGEPLRKRLIHDSLTWSGKYGDIAVGDSELHHEVGKILAHEGNLFEAEKHLVLGTRESFEPFMSLLRGYLDQDVLDKAPFYTSRAVFPYLMIHNIACAIQAYRIMARHLVDQHNVTTQILSSFSADIILFPFMPLMNFLCFLILTCQRTSSDLFFTLKAHYEDALKQAPSWKQSLDKIAETYFGIRAEGAPTNEWANLMRQLFSSDLAPSDNSSSSRSPQRLPSNTHETIHETLD</sequence>